<accession>A0A3T0E5A8</accession>
<evidence type="ECO:0008006" key="3">
    <source>
        <dbReference type="Google" id="ProtNLM"/>
    </source>
</evidence>
<organism evidence="1 2">
    <name type="scientific">Glycocaulis alkaliphilus</name>
    <dbReference type="NCBI Taxonomy" id="1434191"/>
    <lineage>
        <taxon>Bacteria</taxon>
        <taxon>Pseudomonadati</taxon>
        <taxon>Pseudomonadota</taxon>
        <taxon>Alphaproteobacteria</taxon>
        <taxon>Maricaulales</taxon>
        <taxon>Maricaulaceae</taxon>
        <taxon>Glycocaulis</taxon>
    </lineage>
</organism>
<proteinExistence type="predicted"/>
<protein>
    <recommendedName>
        <fullName evidence="3">Alkaline proteinase inhibitor/ Outer membrane lipoprotein Omp19 domain-containing protein</fullName>
    </recommendedName>
</protein>
<evidence type="ECO:0000313" key="2">
    <source>
        <dbReference type="Proteomes" id="UP000286954"/>
    </source>
</evidence>
<evidence type="ECO:0000313" key="1">
    <source>
        <dbReference type="EMBL" id="AZU02552.1"/>
    </source>
</evidence>
<dbReference type="OrthoDB" id="7365442at2"/>
<keyword evidence="2" id="KW-1185">Reference proteome</keyword>
<dbReference type="KEGG" id="gak:X907_0001"/>
<sequence>MVRISGMVSPVRADQITGTWHAGMCELTLSGDGLQGEAAVSGECPPGLDAVSGWVIEAEHRARLSLADQNGNELWAGIYTRTGLLSGIAAGSGALEFAR</sequence>
<dbReference type="Proteomes" id="UP000286954">
    <property type="component" value="Chromosome"/>
</dbReference>
<name>A0A3T0E5A8_9PROT</name>
<dbReference type="EMBL" id="CP018911">
    <property type="protein sequence ID" value="AZU02552.1"/>
    <property type="molecule type" value="Genomic_DNA"/>
</dbReference>
<dbReference type="RefSeq" id="WP_127565027.1">
    <property type="nucleotide sequence ID" value="NZ_BMFB01000004.1"/>
</dbReference>
<dbReference type="AlphaFoldDB" id="A0A3T0E5A8"/>
<reference evidence="1 2" key="1">
    <citation type="submission" date="2016-12" db="EMBL/GenBank/DDBJ databases">
        <title>The genome of dimorphic prosthecate Glycocaulis alkaliphilus 6b-8t, isolated from crude oil dictates its adaptability in petroleum environments.</title>
        <authorList>
            <person name="Wu X.-L."/>
            <person name="Geng S."/>
        </authorList>
    </citation>
    <scope>NUCLEOTIDE SEQUENCE [LARGE SCALE GENOMIC DNA]</scope>
    <source>
        <strain evidence="1 2">6B-8</strain>
    </source>
</reference>
<gene>
    <name evidence="1" type="ORF">X907_0001</name>
</gene>